<comment type="caution">
    <text evidence="12">The sequence shown here is derived from an EMBL/GenBank/DDBJ whole genome shotgun (WGS) entry which is preliminary data.</text>
</comment>
<comment type="similarity">
    <text evidence="2">Belongs to the beta sliding clamp family.</text>
</comment>
<reference evidence="13" key="1">
    <citation type="journal article" date="2019" name="Int. J. Syst. Evol. Microbiol.">
        <title>The Global Catalogue of Microorganisms (GCM) 10K type strain sequencing project: providing services to taxonomists for standard genome sequencing and annotation.</title>
        <authorList>
            <consortium name="The Broad Institute Genomics Platform"/>
            <consortium name="The Broad Institute Genome Sequencing Center for Infectious Disease"/>
            <person name="Wu L."/>
            <person name="Ma J."/>
        </authorList>
    </citation>
    <scope>NUCLEOTIDE SEQUENCE [LARGE SCALE GENOMIC DNA]</scope>
    <source>
        <strain evidence="13">KCTC 32255</strain>
    </source>
</reference>
<comment type="subcellular location">
    <subcellularLocation>
        <location evidence="1">Cytoplasm</location>
    </subcellularLocation>
</comment>
<dbReference type="PANTHER" id="PTHR30478:SF0">
    <property type="entry name" value="BETA SLIDING CLAMP"/>
    <property type="match status" value="1"/>
</dbReference>
<keyword evidence="4" id="KW-0808">Transferase</keyword>
<dbReference type="Gene3D" id="3.10.150.10">
    <property type="entry name" value="DNA Polymerase III, subunit A, domain 2"/>
    <property type="match status" value="2"/>
</dbReference>
<evidence type="ECO:0000256" key="1">
    <source>
        <dbReference type="ARBA" id="ARBA00004496"/>
    </source>
</evidence>
<dbReference type="Pfam" id="PF02767">
    <property type="entry name" value="DNA_pol3_beta_2"/>
    <property type="match status" value="1"/>
</dbReference>
<evidence type="ECO:0000313" key="13">
    <source>
        <dbReference type="Proteomes" id="UP001596337"/>
    </source>
</evidence>
<evidence type="ECO:0000256" key="9">
    <source>
        <dbReference type="SAM" id="MobiDB-lite"/>
    </source>
</evidence>
<dbReference type="Pfam" id="PF00712">
    <property type="entry name" value="DNA_pol3_beta"/>
    <property type="match status" value="1"/>
</dbReference>
<dbReference type="InterPro" id="IPR022637">
    <property type="entry name" value="DNA_polIII_beta_cen"/>
</dbReference>
<dbReference type="CDD" id="cd00140">
    <property type="entry name" value="beta_clamp"/>
    <property type="match status" value="1"/>
</dbReference>
<keyword evidence="6" id="KW-0235">DNA replication</keyword>
<dbReference type="SUPFAM" id="SSF55979">
    <property type="entry name" value="DNA clamp"/>
    <property type="match status" value="2"/>
</dbReference>
<dbReference type="InterPro" id="IPR022634">
    <property type="entry name" value="DNA_polIII_beta_N"/>
</dbReference>
<dbReference type="EMBL" id="JBHSXX010000001">
    <property type="protein sequence ID" value="MFC6867126.1"/>
    <property type="molecule type" value="Genomic_DNA"/>
</dbReference>
<keyword evidence="7" id="KW-0239">DNA-directed DNA polymerase</keyword>
<keyword evidence="5" id="KW-0548">Nucleotidyltransferase</keyword>
<evidence type="ECO:0000256" key="6">
    <source>
        <dbReference type="ARBA" id="ARBA00022705"/>
    </source>
</evidence>
<evidence type="ECO:0000256" key="2">
    <source>
        <dbReference type="ARBA" id="ARBA00010752"/>
    </source>
</evidence>
<evidence type="ECO:0000259" key="11">
    <source>
        <dbReference type="Pfam" id="PF02767"/>
    </source>
</evidence>
<feature type="domain" description="DNA polymerase III beta sliding clamp N-terminal" evidence="10">
    <location>
        <begin position="19"/>
        <end position="145"/>
    </location>
</feature>
<evidence type="ECO:0000313" key="12">
    <source>
        <dbReference type="EMBL" id="MFC6867126.1"/>
    </source>
</evidence>
<evidence type="ECO:0000256" key="8">
    <source>
        <dbReference type="ARBA" id="ARBA00023125"/>
    </source>
</evidence>
<name>A0ABW2BVX6_9PSEU</name>
<dbReference type="InterPro" id="IPR001001">
    <property type="entry name" value="DNA_polIII_beta"/>
</dbReference>
<dbReference type="SMART" id="SM00480">
    <property type="entry name" value="POL3Bc"/>
    <property type="match status" value="1"/>
</dbReference>
<feature type="compositionally biased region" description="Basic residues" evidence="9">
    <location>
        <begin position="290"/>
        <end position="301"/>
    </location>
</feature>
<feature type="region of interest" description="Disordered" evidence="9">
    <location>
        <begin position="274"/>
        <end position="319"/>
    </location>
</feature>
<sequence>MTTATNATMTAAPSGAPLRFRTDRAALAHALTTVSVGLARRPAVPMLGGVLLDGRDGDLTLTATDLETVATVRVPDAAPAPGRVLIDHTEATKLLGALVKGQRKRGADAAPVTVYTTDDGTAVLELGGYTMPMTTYAAEDFPTLPETPPTVAEVDRERLTTEGRRVLVATGTDDTIPMVTGVQVRITPGTLTLAGTDRYRLAVAEVAATTTTEERAVLFPAPVLSAALKHATADRVRFGIGNDWAGEWVSLACGNLTVITRPIEAQFPAYEELFPRWPPPRAPTATLSPTRRHAPPPHWRPRNTPPGTSTGTAQRHRWR</sequence>
<dbReference type="InterPro" id="IPR046938">
    <property type="entry name" value="DNA_clamp_sf"/>
</dbReference>
<evidence type="ECO:0000256" key="7">
    <source>
        <dbReference type="ARBA" id="ARBA00022932"/>
    </source>
</evidence>
<gene>
    <name evidence="12" type="ORF">ACFQGD_08195</name>
</gene>
<dbReference type="Proteomes" id="UP001596337">
    <property type="component" value="Unassembled WGS sequence"/>
</dbReference>
<feature type="domain" description="DNA polymerase III beta sliding clamp central" evidence="11">
    <location>
        <begin position="158"/>
        <end position="268"/>
    </location>
</feature>
<evidence type="ECO:0000256" key="3">
    <source>
        <dbReference type="ARBA" id="ARBA00022490"/>
    </source>
</evidence>
<dbReference type="PANTHER" id="PTHR30478">
    <property type="entry name" value="DNA POLYMERASE III SUBUNIT BETA"/>
    <property type="match status" value="1"/>
</dbReference>
<organism evidence="12 13">
    <name type="scientific">Haloechinothrix salitolerans</name>
    <dbReference type="NCBI Taxonomy" id="926830"/>
    <lineage>
        <taxon>Bacteria</taxon>
        <taxon>Bacillati</taxon>
        <taxon>Actinomycetota</taxon>
        <taxon>Actinomycetes</taxon>
        <taxon>Pseudonocardiales</taxon>
        <taxon>Pseudonocardiaceae</taxon>
        <taxon>Haloechinothrix</taxon>
    </lineage>
</organism>
<proteinExistence type="inferred from homology"/>
<keyword evidence="13" id="KW-1185">Reference proteome</keyword>
<evidence type="ECO:0000256" key="5">
    <source>
        <dbReference type="ARBA" id="ARBA00022695"/>
    </source>
</evidence>
<keyword evidence="3" id="KW-0963">Cytoplasm</keyword>
<dbReference type="RefSeq" id="WP_345394627.1">
    <property type="nucleotide sequence ID" value="NZ_BAABLA010000022.1"/>
</dbReference>
<evidence type="ECO:0000256" key="4">
    <source>
        <dbReference type="ARBA" id="ARBA00022679"/>
    </source>
</evidence>
<keyword evidence="8" id="KW-0238">DNA-binding</keyword>
<evidence type="ECO:0000259" key="10">
    <source>
        <dbReference type="Pfam" id="PF00712"/>
    </source>
</evidence>
<accession>A0ABW2BVX6</accession>
<protein>
    <submittedName>
        <fullName evidence="12">DNA polymerase III subunit beta</fullName>
    </submittedName>
</protein>